<dbReference type="AlphaFoldDB" id="X0SIP1"/>
<organism evidence="2">
    <name type="scientific">marine sediment metagenome</name>
    <dbReference type="NCBI Taxonomy" id="412755"/>
    <lineage>
        <taxon>unclassified sequences</taxon>
        <taxon>metagenomes</taxon>
        <taxon>ecological metagenomes</taxon>
    </lineage>
</organism>
<reference evidence="2" key="1">
    <citation type="journal article" date="2014" name="Front. Microbiol.">
        <title>High frequency of phylogenetically diverse reductive dehalogenase-homologous genes in deep subseafloor sedimentary metagenomes.</title>
        <authorList>
            <person name="Kawai M."/>
            <person name="Futagami T."/>
            <person name="Toyoda A."/>
            <person name="Takaki Y."/>
            <person name="Nishi S."/>
            <person name="Hori S."/>
            <person name="Arai W."/>
            <person name="Tsubouchi T."/>
            <person name="Morono Y."/>
            <person name="Uchiyama I."/>
            <person name="Ito T."/>
            <person name="Fujiyama A."/>
            <person name="Inagaki F."/>
            <person name="Takami H."/>
        </authorList>
    </citation>
    <scope>NUCLEOTIDE SEQUENCE</scope>
    <source>
        <strain evidence="2">Expedition CK06-06</strain>
    </source>
</reference>
<evidence type="ECO:0000313" key="2">
    <source>
        <dbReference type="EMBL" id="GAF80884.1"/>
    </source>
</evidence>
<feature type="domain" description="DNA topoisomerase type IA zn finger" evidence="1">
    <location>
        <begin position="14"/>
        <end position="50"/>
    </location>
</feature>
<name>X0SIP1_9ZZZZ</name>
<dbReference type="SUPFAM" id="SSF57783">
    <property type="entry name" value="Zinc beta-ribbon"/>
    <property type="match status" value="3"/>
</dbReference>
<accession>X0SIP1</accession>
<dbReference type="Gene3D" id="3.30.65.10">
    <property type="entry name" value="Bacterial Topoisomerase I, domain 1"/>
    <property type="match status" value="3"/>
</dbReference>
<dbReference type="GO" id="GO:0005694">
    <property type="term" value="C:chromosome"/>
    <property type="evidence" value="ECO:0007669"/>
    <property type="project" value="InterPro"/>
</dbReference>
<dbReference type="PANTHER" id="PTHR42785">
    <property type="entry name" value="DNA TOPOISOMERASE, TYPE IA, CORE"/>
    <property type="match status" value="1"/>
</dbReference>
<protein>
    <recommendedName>
        <fullName evidence="1">DNA topoisomerase type IA zn finger domain-containing protein</fullName>
    </recommendedName>
</protein>
<feature type="domain" description="DNA topoisomerase type IA zn finger" evidence="1">
    <location>
        <begin position="68"/>
        <end position="100"/>
    </location>
</feature>
<comment type="caution">
    <text evidence="2">The sequence shown here is derived from an EMBL/GenBank/DDBJ whole genome shotgun (WGS) entry which is preliminary data.</text>
</comment>
<dbReference type="GO" id="GO:0003917">
    <property type="term" value="F:DNA topoisomerase type I (single strand cut, ATP-independent) activity"/>
    <property type="evidence" value="ECO:0007669"/>
    <property type="project" value="InterPro"/>
</dbReference>
<dbReference type="InterPro" id="IPR013498">
    <property type="entry name" value="Topo_IA_Znf"/>
</dbReference>
<evidence type="ECO:0000259" key="1">
    <source>
        <dbReference type="Pfam" id="PF01396"/>
    </source>
</evidence>
<feature type="domain" description="DNA topoisomerase type IA zn finger" evidence="1">
    <location>
        <begin position="107"/>
        <end position="143"/>
    </location>
</feature>
<dbReference type="GO" id="GO:0003677">
    <property type="term" value="F:DNA binding"/>
    <property type="evidence" value="ECO:0007669"/>
    <property type="project" value="InterPro"/>
</dbReference>
<dbReference type="InterPro" id="IPR000380">
    <property type="entry name" value="Topo_IA"/>
</dbReference>
<gene>
    <name evidence="2" type="ORF">S01H1_18476</name>
</gene>
<dbReference type="Pfam" id="PF01396">
    <property type="entry name" value="Zn_ribbon_Top1"/>
    <property type="match status" value="3"/>
</dbReference>
<proteinExistence type="predicted"/>
<dbReference type="EMBL" id="BARS01009881">
    <property type="protein sequence ID" value="GAF80884.1"/>
    <property type="molecule type" value="Genomic_DNA"/>
</dbReference>
<dbReference type="GO" id="GO:0006265">
    <property type="term" value="P:DNA topological change"/>
    <property type="evidence" value="ECO:0007669"/>
    <property type="project" value="InterPro"/>
</dbReference>
<dbReference type="PANTHER" id="PTHR42785:SF1">
    <property type="entry name" value="DNA TOPOISOMERASE"/>
    <property type="match status" value="1"/>
</dbReference>
<feature type="non-terminal residue" evidence="2">
    <location>
        <position position="1"/>
    </location>
</feature>
<sequence>LRREDFTILEEVEEKCPECGKSLIVKLGKYGKFVSCTGFPDCKFARPYEDKDHDNEPDEFDESQLEGGCPKCGEELTLKEGRFGKFIACTNYPKCKFTKTYLDKIGMKCPECSEGEIVVKRSRRGRTFYGCSQYPKCKWASWKRPGEENDKVQIIPNE</sequence>